<reference evidence="1" key="2">
    <citation type="submission" date="2020-11" db="EMBL/GenBank/DDBJ databases">
        <authorList>
            <person name="McCartney M.A."/>
            <person name="Auch B."/>
            <person name="Kono T."/>
            <person name="Mallez S."/>
            <person name="Becker A."/>
            <person name="Gohl D.M."/>
            <person name="Silverstein K.A.T."/>
            <person name="Koren S."/>
            <person name="Bechman K.B."/>
            <person name="Herman A."/>
            <person name="Abrahante J.E."/>
            <person name="Garbe J."/>
        </authorList>
    </citation>
    <scope>NUCLEOTIDE SEQUENCE</scope>
    <source>
        <strain evidence="1">Duluth1</strain>
        <tissue evidence="1">Whole animal</tissue>
    </source>
</reference>
<comment type="caution">
    <text evidence="1">The sequence shown here is derived from an EMBL/GenBank/DDBJ whole genome shotgun (WGS) entry which is preliminary data.</text>
</comment>
<evidence type="ECO:0000313" key="1">
    <source>
        <dbReference type="EMBL" id="KAH3775497.1"/>
    </source>
</evidence>
<protein>
    <submittedName>
        <fullName evidence="1">Uncharacterized protein</fullName>
    </submittedName>
</protein>
<sequence>MQKRLAQSSVDFASSWMATGQNGAHGKLVVSRVKMERRHVRAAVLTRPRAMEDSTAVDQPFKLKYALCRAVQ</sequence>
<evidence type="ECO:0000313" key="2">
    <source>
        <dbReference type="Proteomes" id="UP000828390"/>
    </source>
</evidence>
<keyword evidence="2" id="KW-1185">Reference proteome</keyword>
<organism evidence="1 2">
    <name type="scientific">Dreissena polymorpha</name>
    <name type="common">Zebra mussel</name>
    <name type="synonym">Mytilus polymorpha</name>
    <dbReference type="NCBI Taxonomy" id="45954"/>
    <lineage>
        <taxon>Eukaryota</taxon>
        <taxon>Metazoa</taxon>
        <taxon>Spiralia</taxon>
        <taxon>Lophotrochozoa</taxon>
        <taxon>Mollusca</taxon>
        <taxon>Bivalvia</taxon>
        <taxon>Autobranchia</taxon>
        <taxon>Heteroconchia</taxon>
        <taxon>Euheterodonta</taxon>
        <taxon>Imparidentia</taxon>
        <taxon>Neoheterodontei</taxon>
        <taxon>Myida</taxon>
        <taxon>Dreissenoidea</taxon>
        <taxon>Dreissenidae</taxon>
        <taxon>Dreissena</taxon>
    </lineage>
</organism>
<gene>
    <name evidence="1" type="ORF">DPMN_176900</name>
</gene>
<dbReference type="Proteomes" id="UP000828390">
    <property type="component" value="Unassembled WGS sequence"/>
</dbReference>
<dbReference type="EMBL" id="JAIWYP010000009">
    <property type="protein sequence ID" value="KAH3775497.1"/>
    <property type="molecule type" value="Genomic_DNA"/>
</dbReference>
<name>A0A9D4E7R9_DREPO</name>
<proteinExistence type="predicted"/>
<reference evidence="1" key="1">
    <citation type="journal article" date="2019" name="bioRxiv">
        <title>The Genome of the Zebra Mussel, Dreissena polymorpha: A Resource for Invasive Species Research.</title>
        <authorList>
            <person name="McCartney M.A."/>
            <person name="Auch B."/>
            <person name="Kono T."/>
            <person name="Mallez S."/>
            <person name="Zhang Y."/>
            <person name="Obille A."/>
            <person name="Becker A."/>
            <person name="Abrahante J.E."/>
            <person name="Garbe J."/>
            <person name="Badalamenti J.P."/>
            <person name="Herman A."/>
            <person name="Mangelson H."/>
            <person name="Liachko I."/>
            <person name="Sullivan S."/>
            <person name="Sone E.D."/>
            <person name="Koren S."/>
            <person name="Silverstein K.A.T."/>
            <person name="Beckman K.B."/>
            <person name="Gohl D.M."/>
        </authorList>
    </citation>
    <scope>NUCLEOTIDE SEQUENCE</scope>
    <source>
        <strain evidence="1">Duluth1</strain>
        <tissue evidence="1">Whole animal</tissue>
    </source>
</reference>
<dbReference type="AlphaFoldDB" id="A0A9D4E7R9"/>
<accession>A0A9D4E7R9</accession>